<geneLocation type="plasmid" evidence="2 3">
    <name>unnamed3</name>
</geneLocation>
<dbReference type="EMBL" id="CP030853">
    <property type="protein sequence ID" value="AXE21925.1"/>
    <property type="molecule type" value="Genomic_DNA"/>
</dbReference>
<dbReference type="RefSeq" id="WP_114070665.1">
    <property type="nucleotide sequence ID" value="NZ_CP030853.1"/>
</dbReference>
<evidence type="ECO:0000313" key="3">
    <source>
        <dbReference type="Proteomes" id="UP000251993"/>
    </source>
</evidence>
<keyword evidence="2" id="KW-0614">Plasmid</keyword>
<name>A0A344TTF4_9BACT</name>
<evidence type="ECO:0000256" key="1">
    <source>
        <dbReference type="SAM" id="Phobius"/>
    </source>
</evidence>
<reference evidence="2 3" key="1">
    <citation type="submission" date="2018-07" db="EMBL/GenBank/DDBJ databases">
        <title>Genome sequencing of Runella.</title>
        <authorList>
            <person name="Baek M.-G."/>
            <person name="Yi H."/>
        </authorList>
    </citation>
    <scope>NUCLEOTIDE SEQUENCE [LARGE SCALE GENOMIC DNA]</scope>
    <source>
        <strain evidence="2 3">HYN0085</strain>
        <plasmid evidence="2 3">unnamed3</plasmid>
    </source>
</reference>
<accession>A0A344TTF4</accession>
<organism evidence="2 3">
    <name type="scientific">Runella rosea</name>
    <dbReference type="NCBI Taxonomy" id="2259595"/>
    <lineage>
        <taxon>Bacteria</taxon>
        <taxon>Pseudomonadati</taxon>
        <taxon>Bacteroidota</taxon>
        <taxon>Cytophagia</taxon>
        <taxon>Cytophagales</taxon>
        <taxon>Spirosomataceae</taxon>
        <taxon>Runella</taxon>
    </lineage>
</organism>
<proteinExistence type="predicted"/>
<keyword evidence="1" id="KW-1133">Transmembrane helix</keyword>
<protein>
    <recommendedName>
        <fullName evidence="4">DUF2490 domain-containing protein</fullName>
    </recommendedName>
</protein>
<evidence type="ECO:0000313" key="2">
    <source>
        <dbReference type="EMBL" id="AXE21925.1"/>
    </source>
</evidence>
<keyword evidence="1" id="KW-0472">Membrane</keyword>
<sequence>MKHLSTIILLLLLFVLILQRGFGQSVDSTQTVSSFSGSVGLTNNGFSIVPTFSLNSPAAIMNFYWRKKRFSFDPDIRLVPDASKGGLIFWFRYRLIEQKKFSLRVGGHPAFTLIRRNVTDNGKTTEITELLRFLAFEVVPNYQITTNWNVSATYLQGNALQKNGPQLTRVLFLATSISNIKLSEYSRFQFIPMVFFLHTDGYRGDYFSATGILSHKKLPFSLHSTINQTFQSNVPNNQDFMWNIMVAYNFSRNFKNVQ</sequence>
<gene>
    <name evidence="2" type="ORF">DR864_29100</name>
</gene>
<dbReference type="AlphaFoldDB" id="A0A344TTF4"/>
<evidence type="ECO:0008006" key="4">
    <source>
        <dbReference type="Google" id="ProtNLM"/>
    </source>
</evidence>
<dbReference type="Proteomes" id="UP000251993">
    <property type="component" value="Plasmid unnamed3"/>
</dbReference>
<keyword evidence="1" id="KW-0812">Transmembrane</keyword>
<keyword evidence="3" id="KW-1185">Reference proteome</keyword>
<dbReference type="OrthoDB" id="650068at2"/>
<dbReference type="KEGG" id="run:DR864_29100"/>
<feature type="transmembrane region" description="Helical" evidence="1">
    <location>
        <begin position="47"/>
        <end position="65"/>
    </location>
</feature>